<evidence type="ECO:0008006" key="4">
    <source>
        <dbReference type="Google" id="ProtNLM"/>
    </source>
</evidence>
<feature type="chain" id="PRO_5019488144" description="DUF885 domain-containing protein" evidence="1">
    <location>
        <begin position="22"/>
        <end position="474"/>
    </location>
</feature>
<keyword evidence="3" id="KW-1185">Reference proteome</keyword>
<dbReference type="PROSITE" id="PS51257">
    <property type="entry name" value="PROKAR_LIPOPROTEIN"/>
    <property type="match status" value="1"/>
</dbReference>
<gene>
    <name evidence="2" type="ORF">D4A39_10700</name>
</gene>
<protein>
    <recommendedName>
        <fullName evidence="4">DUF885 domain-containing protein</fullName>
    </recommendedName>
</protein>
<sequence length="474" mass="52089">MLKRITAFGLLVAGISGCNSADIPRNNLPDRYYQPAPTLSETTTPLPVISIRYPAGIEPQHRDAIATLYADHTPYMARMADQKEQKMVAKFKRQLDVNPKALQQSLEKTSFYALYLYQAMQDQLGDNAHIVLEPTVLTLDSNGKLSQERPYPGLPADICMNFLSYVDPYFHPGTWSGLPATYGKGIAPIVSLRMDQATLADSNGLYAATTRLMNGTQSVQADTLDCDGVSADVFSLLNRSQHWSQDSKTHYSTVVPQQYPYFILKMDNFDERFPAADYLKVFALDSQRLLSELPSSGSLIGAARYGQFIAGFDPPLAQRWQQHSLAPGDDQALADIESFRLALADFAVAKSQVHFDLYLATDDFPVNQAKIMEEAKILRNANLLTGLKIAKTAFITDPLKLLNAANVSADELASSKANLYLLSGYKETAVAAAGVSIPVSATLNGKPTSVSATSMESLISQLQQRYRDNHPTTQ</sequence>
<keyword evidence="1" id="KW-0732">Signal</keyword>
<accession>A0A418XWJ8</accession>
<name>A0A418XWJ8_9GAMM</name>
<evidence type="ECO:0000313" key="3">
    <source>
        <dbReference type="Proteomes" id="UP000283734"/>
    </source>
</evidence>
<evidence type="ECO:0000256" key="1">
    <source>
        <dbReference type="SAM" id="SignalP"/>
    </source>
</evidence>
<comment type="caution">
    <text evidence="2">The sequence shown here is derived from an EMBL/GenBank/DDBJ whole genome shotgun (WGS) entry which is preliminary data.</text>
</comment>
<dbReference type="Proteomes" id="UP000283734">
    <property type="component" value="Unassembled WGS sequence"/>
</dbReference>
<reference evidence="2 3" key="1">
    <citation type="submission" date="2018-09" db="EMBL/GenBank/DDBJ databases">
        <title>Alcanivorax profundi sp. nov., isolated from 1000 m-depth seawater of the Mariana Trench.</title>
        <authorList>
            <person name="Liu J."/>
        </authorList>
    </citation>
    <scope>NUCLEOTIDE SEQUENCE [LARGE SCALE GENOMIC DNA]</scope>
    <source>
        <strain evidence="2 3">MTEO17</strain>
    </source>
</reference>
<dbReference type="AlphaFoldDB" id="A0A418XWJ8"/>
<feature type="signal peptide" evidence="1">
    <location>
        <begin position="1"/>
        <end position="21"/>
    </location>
</feature>
<dbReference type="EMBL" id="QYYA01000003">
    <property type="protein sequence ID" value="RJG17197.1"/>
    <property type="molecule type" value="Genomic_DNA"/>
</dbReference>
<proteinExistence type="predicted"/>
<dbReference type="RefSeq" id="WP_022986847.1">
    <property type="nucleotide sequence ID" value="NZ_CAXGPP010000002.1"/>
</dbReference>
<organism evidence="2 3">
    <name type="scientific">Alcanivorax profundi</name>
    <dbReference type="NCBI Taxonomy" id="2338368"/>
    <lineage>
        <taxon>Bacteria</taxon>
        <taxon>Pseudomonadati</taxon>
        <taxon>Pseudomonadota</taxon>
        <taxon>Gammaproteobacteria</taxon>
        <taxon>Oceanospirillales</taxon>
        <taxon>Alcanivoracaceae</taxon>
        <taxon>Alcanivorax</taxon>
    </lineage>
</organism>
<evidence type="ECO:0000313" key="2">
    <source>
        <dbReference type="EMBL" id="RJG17197.1"/>
    </source>
</evidence>